<evidence type="ECO:0000313" key="2">
    <source>
        <dbReference type="EMBL" id="KAK8068299.1"/>
    </source>
</evidence>
<evidence type="ECO:0000313" key="3">
    <source>
        <dbReference type="Proteomes" id="UP001446871"/>
    </source>
</evidence>
<gene>
    <name evidence="2" type="ORF">PG996_007411</name>
</gene>
<feature type="region of interest" description="Disordered" evidence="1">
    <location>
        <begin position="1"/>
        <end position="25"/>
    </location>
</feature>
<evidence type="ECO:0000256" key="1">
    <source>
        <dbReference type="SAM" id="MobiDB-lite"/>
    </source>
</evidence>
<organism evidence="2 3">
    <name type="scientific">Apiospora saccharicola</name>
    <dbReference type="NCBI Taxonomy" id="335842"/>
    <lineage>
        <taxon>Eukaryota</taxon>
        <taxon>Fungi</taxon>
        <taxon>Dikarya</taxon>
        <taxon>Ascomycota</taxon>
        <taxon>Pezizomycotina</taxon>
        <taxon>Sordariomycetes</taxon>
        <taxon>Xylariomycetidae</taxon>
        <taxon>Amphisphaeriales</taxon>
        <taxon>Apiosporaceae</taxon>
        <taxon>Apiospora</taxon>
    </lineage>
</organism>
<keyword evidence="3" id="KW-1185">Reference proteome</keyword>
<feature type="compositionally biased region" description="Basic and acidic residues" evidence="1">
    <location>
        <begin position="1"/>
        <end position="10"/>
    </location>
</feature>
<reference evidence="2 3" key="1">
    <citation type="submission" date="2023-01" db="EMBL/GenBank/DDBJ databases">
        <title>Analysis of 21 Apiospora genomes using comparative genomics revels a genus with tremendous synthesis potential of carbohydrate active enzymes and secondary metabolites.</title>
        <authorList>
            <person name="Sorensen T."/>
        </authorList>
    </citation>
    <scope>NUCLEOTIDE SEQUENCE [LARGE SCALE GENOMIC DNA]</scope>
    <source>
        <strain evidence="2 3">CBS 83171</strain>
    </source>
</reference>
<dbReference type="EMBL" id="JAQQWM010000004">
    <property type="protein sequence ID" value="KAK8068299.1"/>
    <property type="molecule type" value="Genomic_DNA"/>
</dbReference>
<accession>A0ABR1VE68</accession>
<dbReference type="Proteomes" id="UP001446871">
    <property type="component" value="Unassembled WGS sequence"/>
</dbReference>
<proteinExistence type="predicted"/>
<sequence length="115" mass="12098">MSMVPHEGRPRPCGPKSISSCPAMLPTEGKLQGELDIAKGSAASDNFKPMIEAQAWEALSKVLFPPTLVFLGIDRGHGVLGTGEGCPGGDETRRCNGNKKEETWASSTSAVTVTL</sequence>
<name>A0ABR1VE68_9PEZI</name>
<comment type="caution">
    <text evidence="2">The sequence shown here is derived from an EMBL/GenBank/DDBJ whole genome shotgun (WGS) entry which is preliminary data.</text>
</comment>
<protein>
    <submittedName>
        <fullName evidence="2">Uncharacterized protein</fullName>
    </submittedName>
</protein>